<proteinExistence type="predicted"/>
<name>A0A8H3WA04_9PEZI</name>
<dbReference type="InterPro" id="IPR029058">
    <property type="entry name" value="AB_hydrolase_fold"/>
</dbReference>
<dbReference type="Proteomes" id="UP000434172">
    <property type="component" value="Unassembled WGS sequence"/>
</dbReference>
<dbReference type="SUPFAM" id="SSF53474">
    <property type="entry name" value="alpha/beta-Hydrolases"/>
    <property type="match status" value="1"/>
</dbReference>
<reference evidence="1 2" key="1">
    <citation type="submission" date="2019-12" db="EMBL/GenBank/DDBJ databases">
        <title>A genome sequence resource for the geographically widespread anthracnose pathogen Colletotrichum asianum.</title>
        <authorList>
            <person name="Meng Y."/>
        </authorList>
    </citation>
    <scope>NUCLEOTIDE SEQUENCE [LARGE SCALE GENOMIC DNA]</scope>
    <source>
        <strain evidence="1 2">ICMP 18580</strain>
    </source>
</reference>
<protein>
    <submittedName>
        <fullName evidence="1">Uncharacterized protein</fullName>
    </submittedName>
</protein>
<dbReference type="Gene3D" id="3.40.50.1820">
    <property type="entry name" value="alpha/beta hydrolase"/>
    <property type="match status" value="1"/>
</dbReference>
<gene>
    <name evidence="1" type="ORF">GQ607_010839</name>
</gene>
<organism evidence="1 2">
    <name type="scientific">Colletotrichum asianum</name>
    <dbReference type="NCBI Taxonomy" id="702518"/>
    <lineage>
        <taxon>Eukaryota</taxon>
        <taxon>Fungi</taxon>
        <taxon>Dikarya</taxon>
        <taxon>Ascomycota</taxon>
        <taxon>Pezizomycotina</taxon>
        <taxon>Sordariomycetes</taxon>
        <taxon>Hypocreomycetidae</taxon>
        <taxon>Glomerellales</taxon>
        <taxon>Glomerellaceae</taxon>
        <taxon>Colletotrichum</taxon>
        <taxon>Colletotrichum gloeosporioides species complex</taxon>
    </lineage>
</organism>
<dbReference type="AlphaFoldDB" id="A0A8H3WA04"/>
<comment type="caution">
    <text evidence="1">The sequence shown here is derived from an EMBL/GenBank/DDBJ whole genome shotgun (WGS) entry which is preliminary data.</text>
</comment>
<evidence type="ECO:0000313" key="2">
    <source>
        <dbReference type="Proteomes" id="UP000434172"/>
    </source>
</evidence>
<dbReference type="EMBL" id="WOWK01000066">
    <property type="protein sequence ID" value="KAF0321906.1"/>
    <property type="molecule type" value="Genomic_DNA"/>
</dbReference>
<accession>A0A8H3WA04</accession>
<sequence>MSEETANQYMATWEPQSLAALAGPVTFCIEDLNISTYYILCEKDLCLSPALQQKIASTIPNLKSLLRNPGGHSAIITEVETFVEQLIGISEEVEGNRVVNSSSIDNLLEF</sequence>
<keyword evidence="2" id="KW-1185">Reference proteome</keyword>
<dbReference type="OrthoDB" id="1263307at2759"/>
<evidence type="ECO:0000313" key="1">
    <source>
        <dbReference type="EMBL" id="KAF0321906.1"/>
    </source>
</evidence>